<dbReference type="RefSeq" id="WP_002686220.1">
    <property type="nucleotide sequence ID" value="NZ_JH600070.1"/>
</dbReference>
<feature type="domain" description="DUF4145" evidence="1">
    <location>
        <begin position="149"/>
        <end position="225"/>
    </location>
</feature>
<dbReference type="Pfam" id="PF13643">
    <property type="entry name" value="DUF4145"/>
    <property type="match status" value="1"/>
</dbReference>
<dbReference type="eggNOG" id="ENOG5032RNM">
    <property type="taxonomic scope" value="Bacteria"/>
</dbReference>
<organism evidence="2 3">
    <name type="scientific">Beggiatoa alba B18LD</name>
    <dbReference type="NCBI Taxonomy" id="395493"/>
    <lineage>
        <taxon>Bacteria</taxon>
        <taxon>Pseudomonadati</taxon>
        <taxon>Pseudomonadota</taxon>
        <taxon>Gammaproteobacteria</taxon>
        <taxon>Thiotrichales</taxon>
        <taxon>Thiotrichaceae</taxon>
        <taxon>Beggiatoa</taxon>
    </lineage>
</organism>
<dbReference type="Proteomes" id="UP000005744">
    <property type="component" value="Unassembled WGS sequence"/>
</dbReference>
<protein>
    <recommendedName>
        <fullName evidence="1">DUF4145 domain-containing protein</fullName>
    </recommendedName>
</protein>
<dbReference type="AlphaFoldDB" id="I3CH73"/>
<evidence type="ECO:0000313" key="2">
    <source>
        <dbReference type="EMBL" id="EIJ42966.1"/>
    </source>
</evidence>
<dbReference type="OrthoDB" id="4558460at2"/>
<dbReference type="STRING" id="395493.BegalDRAFT_2101"/>
<name>I3CH73_9GAMM</name>
<accession>I3CH73</accession>
<sequence length="273" mass="32054">MAFKLGIEVYGEEKPELTDFICPYCNKGILIFDTKLCVIEQYEHSKKKQDRKRKQDREGYWGEIYDYEASIGGVLKCNYDYCNEVVSFCGDIHGEIYDDETPPIDVKYIEFKYIYPPPPPLLCDKPINFMRIHEKYPEAIKELLKESFSLYWSHEDSCVNKLRIVVEIVVEFLLDALKIPKEKNLSLHNRINKLEEGKHLNIKEYLLAIKWIGNEGSHAKTLGKDREEKKAVNAAYEILNKVLELVYYDEKLLEQAKEINKNKGYKKTKFDGF</sequence>
<evidence type="ECO:0000313" key="3">
    <source>
        <dbReference type="Proteomes" id="UP000005744"/>
    </source>
</evidence>
<proteinExistence type="predicted"/>
<dbReference type="InterPro" id="IPR025285">
    <property type="entry name" value="DUF4145"/>
</dbReference>
<keyword evidence="3" id="KW-1185">Reference proteome</keyword>
<dbReference type="EMBL" id="JH600070">
    <property type="protein sequence ID" value="EIJ42966.1"/>
    <property type="molecule type" value="Genomic_DNA"/>
</dbReference>
<reference evidence="2 3" key="1">
    <citation type="submission" date="2011-11" db="EMBL/GenBank/DDBJ databases">
        <title>Improved High-Quality Draft sequence of Beggiatoa alba B18lD.</title>
        <authorList>
            <consortium name="US DOE Joint Genome Institute"/>
            <person name="Lucas S."/>
            <person name="Han J."/>
            <person name="Lapidus A."/>
            <person name="Cheng J.-F."/>
            <person name="Goodwin L."/>
            <person name="Pitluck S."/>
            <person name="Peters L."/>
            <person name="Mikhailova N."/>
            <person name="Held B."/>
            <person name="Detter J.C."/>
            <person name="Han C."/>
            <person name="Tapia R."/>
            <person name="Land M."/>
            <person name="Hauser L."/>
            <person name="Kyrpides N."/>
            <person name="Ivanova N."/>
            <person name="Pagani I."/>
            <person name="Samuel K."/>
            <person name="Teske A."/>
            <person name="Mueller J."/>
            <person name="Woyke T."/>
        </authorList>
    </citation>
    <scope>NUCLEOTIDE SEQUENCE [LARGE SCALE GENOMIC DNA]</scope>
    <source>
        <strain evidence="2 3">B18LD</strain>
    </source>
</reference>
<gene>
    <name evidence="2" type="ORF">BegalDRAFT_2101</name>
</gene>
<dbReference type="HOGENOM" id="CLU_096471_0_0_6"/>
<evidence type="ECO:0000259" key="1">
    <source>
        <dbReference type="Pfam" id="PF13643"/>
    </source>
</evidence>